<feature type="domain" description="HAMP" evidence="18">
    <location>
        <begin position="268"/>
        <end position="320"/>
    </location>
</feature>
<dbReference type="Pfam" id="PF02518">
    <property type="entry name" value="HATPase_c"/>
    <property type="match status" value="1"/>
</dbReference>
<evidence type="ECO:0000256" key="8">
    <source>
        <dbReference type="ARBA" id="ARBA00022741"/>
    </source>
</evidence>
<dbReference type="InterPro" id="IPR003661">
    <property type="entry name" value="HisK_dim/P_dom"/>
</dbReference>
<comment type="catalytic activity">
    <reaction evidence="1">
        <text>ATP + protein L-histidine = ADP + protein N-phospho-L-histidine.</text>
        <dbReference type="EC" id="2.7.13.3"/>
    </reaction>
</comment>
<dbReference type="NCBIfam" id="NF040691">
    <property type="entry name" value="MtrAB_MtrB"/>
    <property type="match status" value="1"/>
</dbReference>
<dbReference type="GO" id="GO:0000155">
    <property type="term" value="F:phosphorelay sensor kinase activity"/>
    <property type="evidence" value="ECO:0007669"/>
    <property type="project" value="InterPro"/>
</dbReference>
<evidence type="ECO:0000256" key="5">
    <source>
        <dbReference type="ARBA" id="ARBA00022553"/>
    </source>
</evidence>
<evidence type="ECO:0000313" key="19">
    <source>
        <dbReference type="EMBL" id="MBB5134825.1"/>
    </source>
</evidence>
<dbReference type="Gene3D" id="3.30.565.10">
    <property type="entry name" value="Histidine kinase-like ATPase, C-terminal domain"/>
    <property type="match status" value="1"/>
</dbReference>
<dbReference type="PROSITE" id="PS50109">
    <property type="entry name" value="HIS_KIN"/>
    <property type="match status" value="1"/>
</dbReference>
<keyword evidence="20" id="KW-1185">Reference proteome</keyword>
<organism evidence="19 20">
    <name type="scientific">Thermocatellispora tengchongensis</name>
    <dbReference type="NCBI Taxonomy" id="1073253"/>
    <lineage>
        <taxon>Bacteria</taxon>
        <taxon>Bacillati</taxon>
        <taxon>Actinomycetota</taxon>
        <taxon>Actinomycetes</taxon>
        <taxon>Streptosporangiales</taxon>
        <taxon>Streptosporangiaceae</taxon>
        <taxon>Thermocatellispora</taxon>
    </lineage>
</organism>
<evidence type="ECO:0000256" key="13">
    <source>
        <dbReference type="ARBA" id="ARBA00023136"/>
    </source>
</evidence>
<keyword evidence="8" id="KW-0547">Nucleotide-binding</keyword>
<evidence type="ECO:0000259" key="18">
    <source>
        <dbReference type="PROSITE" id="PS50885"/>
    </source>
</evidence>
<evidence type="ECO:0000256" key="10">
    <source>
        <dbReference type="ARBA" id="ARBA00022840"/>
    </source>
</evidence>
<keyword evidence="4" id="KW-1003">Cell membrane</keyword>
<dbReference type="InterPro" id="IPR036890">
    <property type="entry name" value="HATPase_C_sf"/>
</dbReference>
<dbReference type="SMART" id="SM00388">
    <property type="entry name" value="HisKA"/>
    <property type="match status" value="1"/>
</dbReference>
<feature type="region of interest" description="Disordered" evidence="15">
    <location>
        <begin position="1"/>
        <end position="37"/>
    </location>
</feature>
<protein>
    <recommendedName>
        <fullName evidence="14">Sensor histidine kinase MtrB</fullName>
        <ecNumber evidence="3">2.7.13.3</ecNumber>
    </recommendedName>
</protein>
<evidence type="ECO:0000256" key="6">
    <source>
        <dbReference type="ARBA" id="ARBA00022679"/>
    </source>
</evidence>
<evidence type="ECO:0000256" key="15">
    <source>
        <dbReference type="SAM" id="MobiDB-lite"/>
    </source>
</evidence>
<dbReference type="EC" id="2.7.13.3" evidence="3"/>
<evidence type="ECO:0000313" key="20">
    <source>
        <dbReference type="Proteomes" id="UP000578449"/>
    </source>
</evidence>
<comment type="subcellular location">
    <subcellularLocation>
        <location evidence="2">Cell membrane</location>
        <topology evidence="2">Multi-pass membrane protein</topology>
    </subcellularLocation>
</comment>
<evidence type="ECO:0000256" key="9">
    <source>
        <dbReference type="ARBA" id="ARBA00022777"/>
    </source>
</evidence>
<dbReference type="SUPFAM" id="SSF158472">
    <property type="entry name" value="HAMP domain-like"/>
    <property type="match status" value="1"/>
</dbReference>
<keyword evidence="11 16" id="KW-1133">Transmembrane helix</keyword>
<dbReference type="FunFam" id="3.30.565.10:FF:000013">
    <property type="entry name" value="Two-component sensor histidine kinase"/>
    <property type="match status" value="1"/>
</dbReference>
<dbReference type="Proteomes" id="UP000578449">
    <property type="component" value="Unassembled WGS sequence"/>
</dbReference>
<dbReference type="CDD" id="cd00075">
    <property type="entry name" value="HATPase"/>
    <property type="match status" value="1"/>
</dbReference>
<evidence type="ECO:0000256" key="4">
    <source>
        <dbReference type="ARBA" id="ARBA00022475"/>
    </source>
</evidence>
<feature type="transmembrane region" description="Helical" evidence="16">
    <location>
        <begin position="60"/>
        <end position="84"/>
    </location>
</feature>
<keyword evidence="12" id="KW-0902">Two-component regulatory system</keyword>
<feature type="compositionally biased region" description="Basic residues" evidence="15">
    <location>
        <begin position="15"/>
        <end position="33"/>
    </location>
</feature>
<dbReference type="InterPro" id="IPR005467">
    <property type="entry name" value="His_kinase_dom"/>
</dbReference>
<feature type="transmembrane region" description="Helical" evidence="16">
    <location>
        <begin position="247"/>
        <end position="266"/>
    </location>
</feature>
<keyword evidence="10" id="KW-0067">ATP-binding</keyword>
<evidence type="ECO:0000256" key="7">
    <source>
        <dbReference type="ARBA" id="ARBA00022692"/>
    </source>
</evidence>
<dbReference type="Gene3D" id="6.10.340.10">
    <property type="match status" value="1"/>
</dbReference>
<proteinExistence type="predicted"/>
<evidence type="ECO:0000256" key="14">
    <source>
        <dbReference type="ARBA" id="ARBA00035305"/>
    </source>
</evidence>
<dbReference type="GO" id="GO:0005524">
    <property type="term" value="F:ATP binding"/>
    <property type="evidence" value="ECO:0007669"/>
    <property type="project" value="UniProtKB-KW"/>
</dbReference>
<feature type="region of interest" description="Disordered" evidence="15">
    <location>
        <begin position="577"/>
        <end position="606"/>
    </location>
</feature>
<dbReference type="InterPro" id="IPR004358">
    <property type="entry name" value="Sig_transdc_His_kin-like_C"/>
</dbReference>
<dbReference type="AlphaFoldDB" id="A0A840PFK7"/>
<evidence type="ECO:0000256" key="3">
    <source>
        <dbReference type="ARBA" id="ARBA00012438"/>
    </source>
</evidence>
<dbReference type="FunFam" id="1.10.287.130:FF:000010">
    <property type="entry name" value="Two-component sensor histidine kinase"/>
    <property type="match status" value="1"/>
</dbReference>
<sequence length="606" mass="66180">MTLPKAKDAKDAKAKAKPKDKRKPPARKPKRRTPAQIARGVRRRARRAAGKVRRFWRRSLQLRVVTSTLVISVVVVAVLGFFLMQQITTTIVNGRAASAVTDALADRATIVAQLNQTAEGPEATGAIGGEPGQSAVNSPIDRAANALANRAGDSSRYSVIIRNESLPGEYRATNDIQPRSISAKMRADLRDRQINDTLWQPTSLYYYGKSQPEPGLVIGVKVEGGYEIYHFIPLTEEEQTLQDLRQMLVVVGIGLVVLLAAIASLVTRQVVTPVRLARQAAERLAAGQLEERLKVRGEDDLARLAHSFNEMAANLALKIHQLEELSQVQRQFVSDVSHELRTPLTTVRMAADLLYEAREDFDPAAARSAELMQNQLERFESMLADLLEISRYDAGAATLDIDSVDIRDVVLRAVADSEALGEKQGIRFDLRLPSEPCMADIDSRRVERILRNLLFNAIEHGEGRDVVVTVGADRDAVAVAVRDHGVGLRPGEENLVFDRFWRADPSRARTIGGTGLGLAISREDAMLHGGWLQAWGSPGEGSQFRLSLPRVAGAELRGSPLSLVPPEIEMRRTWRGQATPALPPPASSSAPAQAPAPVDAMDGGAH</sequence>
<feature type="compositionally biased region" description="Low complexity" evidence="15">
    <location>
        <begin position="587"/>
        <end position="597"/>
    </location>
</feature>
<dbReference type="EMBL" id="JACHGN010000009">
    <property type="protein sequence ID" value="MBB5134825.1"/>
    <property type="molecule type" value="Genomic_DNA"/>
</dbReference>
<dbReference type="PRINTS" id="PR00344">
    <property type="entry name" value="BCTRLSENSOR"/>
</dbReference>
<keyword evidence="5" id="KW-0597">Phosphoprotein</keyword>
<dbReference type="GO" id="GO:0005886">
    <property type="term" value="C:plasma membrane"/>
    <property type="evidence" value="ECO:0007669"/>
    <property type="project" value="UniProtKB-SubCell"/>
</dbReference>
<comment type="caution">
    <text evidence="19">The sequence shown here is derived from an EMBL/GenBank/DDBJ whole genome shotgun (WGS) entry which is preliminary data.</text>
</comment>
<evidence type="ECO:0000256" key="11">
    <source>
        <dbReference type="ARBA" id="ARBA00022989"/>
    </source>
</evidence>
<reference evidence="19 20" key="1">
    <citation type="submission" date="2020-08" db="EMBL/GenBank/DDBJ databases">
        <title>Genomic Encyclopedia of Type Strains, Phase IV (KMG-IV): sequencing the most valuable type-strain genomes for metagenomic binning, comparative biology and taxonomic classification.</title>
        <authorList>
            <person name="Goeker M."/>
        </authorList>
    </citation>
    <scope>NUCLEOTIDE SEQUENCE [LARGE SCALE GENOMIC DNA]</scope>
    <source>
        <strain evidence="19 20">DSM 45615</strain>
    </source>
</reference>
<keyword evidence="13 16" id="KW-0472">Membrane</keyword>
<dbReference type="SMART" id="SM00304">
    <property type="entry name" value="HAMP"/>
    <property type="match status" value="1"/>
</dbReference>
<name>A0A840PFK7_9ACTN</name>
<dbReference type="InterPro" id="IPR003660">
    <property type="entry name" value="HAMP_dom"/>
</dbReference>
<dbReference type="SUPFAM" id="SSF47384">
    <property type="entry name" value="Homodimeric domain of signal transducing histidine kinase"/>
    <property type="match status" value="1"/>
</dbReference>
<evidence type="ECO:0000259" key="17">
    <source>
        <dbReference type="PROSITE" id="PS50109"/>
    </source>
</evidence>
<dbReference type="RefSeq" id="WP_185051709.1">
    <property type="nucleotide sequence ID" value="NZ_BAABIX010000004.1"/>
</dbReference>
<keyword evidence="7 16" id="KW-0812">Transmembrane</keyword>
<gene>
    <name evidence="19" type="ORF">HNP84_004559</name>
</gene>
<evidence type="ECO:0000256" key="12">
    <source>
        <dbReference type="ARBA" id="ARBA00023012"/>
    </source>
</evidence>
<dbReference type="Pfam" id="PF00672">
    <property type="entry name" value="HAMP"/>
    <property type="match status" value="1"/>
</dbReference>
<dbReference type="InterPro" id="IPR047669">
    <property type="entry name" value="MtrAB_MtrB"/>
</dbReference>
<keyword evidence="9 19" id="KW-0418">Kinase</keyword>
<evidence type="ECO:0000256" key="2">
    <source>
        <dbReference type="ARBA" id="ARBA00004651"/>
    </source>
</evidence>
<dbReference type="CDD" id="cd06225">
    <property type="entry name" value="HAMP"/>
    <property type="match status" value="1"/>
</dbReference>
<dbReference type="PANTHER" id="PTHR43547">
    <property type="entry name" value="TWO-COMPONENT HISTIDINE KINASE"/>
    <property type="match status" value="1"/>
</dbReference>
<dbReference type="CDD" id="cd00082">
    <property type="entry name" value="HisKA"/>
    <property type="match status" value="1"/>
</dbReference>
<evidence type="ECO:0000256" key="1">
    <source>
        <dbReference type="ARBA" id="ARBA00000085"/>
    </source>
</evidence>
<dbReference type="PROSITE" id="PS50885">
    <property type="entry name" value="HAMP"/>
    <property type="match status" value="1"/>
</dbReference>
<evidence type="ECO:0000256" key="16">
    <source>
        <dbReference type="SAM" id="Phobius"/>
    </source>
</evidence>
<keyword evidence="6 19" id="KW-0808">Transferase</keyword>
<dbReference type="InterPro" id="IPR003594">
    <property type="entry name" value="HATPase_dom"/>
</dbReference>
<dbReference type="Gene3D" id="1.10.287.130">
    <property type="match status" value="1"/>
</dbReference>
<dbReference type="Pfam" id="PF00512">
    <property type="entry name" value="HisKA"/>
    <property type="match status" value="1"/>
</dbReference>
<dbReference type="PANTHER" id="PTHR43547:SF2">
    <property type="entry name" value="HYBRID SIGNAL TRANSDUCTION HISTIDINE KINASE C"/>
    <property type="match status" value="1"/>
</dbReference>
<feature type="compositionally biased region" description="Basic and acidic residues" evidence="15">
    <location>
        <begin position="1"/>
        <end position="14"/>
    </location>
</feature>
<feature type="domain" description="Histidine kinase" evidence="17">
    <location>
        <begin position="335"/>
        <end position="552"/>
    </location>
</feature>
<dbReference type="SMART" id="SM00387">
    <property type="entry name" value="HATPase_c"/>
    <property type="match status" value="1"/>
</dbReference>
<dbReference type="InterPro" id="IPR036097">
    <property type="entry name" value="HisK_dim/P_sf"/>
</dbReference>
<dbReference type="SUPFAM" id="SSF55874">
    <property type="entry name" value="ATPase domain of HSP90 chaperone/DNA topoisomerase II/histidine kinase"/>
    <property type="match status" value="1"/>
</dbReference>
<accession>A0A840PFK7</accession>